<keyword evidence="3" id="KW-1185">Reference proteome</keyword>
<sequence>MSKRVEHRERGMVQFELDMAAGEVTVIIEDRERAEVVLEPLVPGDEVAEDLIARTQVTAPRFPVMNVRIPHPAPGSGTYHVDQMSVHVTAGLVQCVVSSGDAVIVNGQVLTGTPVMCGGVKVTARLPLGSEVWATTVSADVDVQGWADYVRFSSTSGDLHVDGATDVRVRTVSGAVDAEALTTLDFNTTSGSVTVGRAWSVEGRTISGDIAIDRLTGEFALLRSESGTLRLHAVGDCRVTAVTVSGDIAITAPEAARVDARTRSVSGRVRTPRN</sequence>
<evidence type="ECO:0000259" key="1">
    <source>
        <dbReference type="Pfam" id="PF13349"/>
    </source>
</evidence>
<dbReference type="Pfam" id="PF13349">
    <property type="entry name" value="DUF4097"/>
    <property type="match status" value="1"/>
</dbReference>
<dbReference type="InterPro" id="IPR025164">
    <property type="entry name" value="Toastrack_DUF4097"/>
</dbReference>
<evidence type="ECO:0000313" key="3">
    <source>
        <dbReference type="Proteomes" id="UP000323946"/>
    </source>
</evidence>
<dbReference type="EMBL" id="VWPH01000012">
    <property type="protein sequence ID" value="KAA5829564.1"/>
    <property type="molecule type" value="Genomic_DNA"/>
</dbReference>
<comment type="caution">
    <text evidence="2">The sequence shown here is derived from an EMBL/GenBank/DDBJ whole genome shotgun (WGS) entry which is preliminary data.</text>
</comment>
<proteinExistence type="predicted"/>
<dbReference type="Proteomes" id="UP000323946">
    <property type="component" value="Unassembled WGS sequence"/>
</dbReference>
<protein>
    <submittedName>
        <fullName evidence="2">DUF4097 domain-containing protein</fullName>
    </submittedName>
</protein>
<dbReference type="AlphaFoldDB" id="A0A5M7BQQ9"/>
<dbReference type="RefSeq" id="WP_150069204.1">
    <property type="nucleotide sequence ID" value="NZ_VWPH01000012.1"/>
</dbReference>
<organism evidence="2 3">
    <name type="scientific">Saccharopolyspora hirsuta</name>
    <dbReference type="NCBI Taxonomy" id="1837"/>
    <lineage>
        <taxon>Bacteria</taxon>
        <taxon>Bacillati</taxon>
        <taxon>Actinomycetota</taxon>
        <taxon>Actinomycetes</taxon>
        <taxon>Pseudonocardiales</taxon>
        <taxon>Pseudonocardiaceae</taxon>
        <taxon>Saccharopolyspora</taxon>
    </lineage>
</organism>
<evidence type="ECO:0000313" key="2">
    <source>
        <dbReference type="EMBL" id="KAA5829564.1"/>
    </source>
</evidence>
<dbReference type="OrthoDB" id="3367592at2"/>
<gene>
    <name evidence="2" type="ORF">F1721_24930</name>
</gene>
<reference evidence="2 3" key="1">
    <citation type="submission" date="2019-09" db="EMBL/GenBank/DDBJ databases">
        <title>Draft genome sequence of the thermophilic Saccharopolyspora hirsuta VKM Ac-666T.</title>
        <authorList>
            <person name="Lobastova T.G."/>
            <person name="Fokina V."/>
            <person name="Bragin E.Y."/>
            <person name="Shtratnikova V.Y."/>
            <person name="Starodumova I.P."/>
            <person name="Tarlachkov S.V."/>
            <person name="Donova M.V."/>
        </authorList>
    </citation>
    <scope>NUCLEOTIDE SEQUENCE [LARGE SCALE GENOMIC DNA]</scope>
    <source>
        <strain evidence="2 3">VKM Ac-666</strain>
    </source>
</reference>
<name>A0A5M7BQQ9_SACHI</name>
<feature type="domain" description="DUF4097" evidence="1">
    <location>
        <begin position="99"/>
        <end position="272"/>
    </location>
</feature>
<accession>A0A5M7BQQ9</accession>